<evidence type="ECO:0000256" key="1">
    <source>
        <dbReference type="SAM" id="MobiDB-lite"/>
    </source>
</evidence>
<comment type="caution">
    <text evidence="2">The sequence shown here is derived from an EMBL/GenBank/DDBJ whole genome shotgun (WGS) entry which is preliminary data.</text>
</comment>
<dbReference type="Proteomes" id="UP000248745">
    <property type="component" value="Unassembled WGS sequence"/>
</dbReference>
<accession>A0A2W2A9Z0</accession>
<proteinExistence type="predicted"/>
<evidence type="ECO:0008006" key="4">
    <source>
        <dbReference type="Google" id="ProtNLM"/>
    </source>
</evidence>
<name>A0A2W2A9Z0_9BACT</name>
<protein>
    <recommendedName>
        <fullName evidence="4">Tetratricopeptide repeat protein</fullName>
    </recommendedName>
</protein>
<evidence type="ECO:0000313" key="2">
    <source>
        <dbReference type="EMBL" id="PZF72101.1"/>
    </source>
</evidence>
<dbReference type="SUPFAM" id="SSF48452">
    <property type="entry name" value="TPR-like"/>
    <property type="match status" value="1"/>
</dbReference>
<dbReference type="EMBL" id="QKTW01000019">
    <property type="protein sequence ID" value="PZF72101.1"/>
    <property type="molecule type" value="Genomic_DNA"/>
</dbReference>
<dbReference type="Gene3D" id="1.25.40.10">
    <property type="entry name" value="Tetratricopeptide repeat domain"/>
    <property type="match status" value="1"/>
</dbReference>
<feature type="compositionally biased region" description="Basic and acidic residues" evidence="1">
    <location>
        <begin position="25"/>
        <end position="35"/>
    </location>
</feature>
<reference evidence="2 3" key="1">
    <citation type="submission" date="2018-06" db="EMBL/GenBank/DDBJ databases">
        <title>Mucibacter soli gen. nov., sp. nov., a new member of the family Chitinophagaceae producing mucin.</title>
        <authorList>
            <person name="Kim M.-K."/>
            <person name="Park S."/>
            <person name="Kim T.-S."/>
            <person name="Joung Y."/>
            <person name="Han J.-H."/>
            <person name="Kim S.B."/>
        </authorList>
    </citation>
    <scope>NUCLEOTIDE SEQUENCE [LARGE SCALE GENOMIC DNA]</scope>
    <source>
        <strain evidence="2 3">R1-15</strain>
    </source>
</reference>
<feature type="region of interest" description="Disordered" evidence="1">
    <location>
        <begin position="1"/>
        <end position="43"/>
    </location>
</feature>
<feature type="compositionally biased region" description="Polar residues" evidence="1">
    <location>
        <begin position="1"/>
        <end position="17"/>
    </location>
</feature>
<sequence length="676" mass="79669">MMNNTDAWAQIPVTTPQPVSPRAQKRYEIDAKRTGTDPNSEDALPRSREFLRIDSTYYVGWMYEGMYKFNHAADYLGFKNASVPLARSLQTLERDYRKELATRTPDLATFFPVFKYQLDYTMVAYYLLQCYMNMEDAEQANALLRRALKWNFQRDFYLDVYNYLAWNVHRNRFYTSKKFSFLKNSIDENEALANRFLDSGYRRIIKNAAFNAHIFQPGYEKQDKMSVYHYKSILCSYNFSIDSAAYYFDLMRGSGVFPHNNYATFRMICGDFREAEKEYQEAAAQESGDKRLKEYIYYSSVLDIYKAQPKQGIELLKAMIQANGSTPGFGWYNIGLARSMFYDGQMEESRRYITKAEQFKEVHIGTTLGQSHYDFSIQLNKLMNKETEFEMKRFENANWWYNPSVLGDMAQLKAEKFLQQFLIINQFAQNPERDRVVYKLFSTESTVTWDEIWYLIRDFSTHFFLDKFEKQSQTDKRKYIRKYYDLFVARLYMKQSNYKKAKDMLDNILRSPDTDLEFEKLFIARVFEAEVTCNQELKNERAANEFMYRMYQEYPQLLPYTGFKPNMNLHVGPVNDKEDALVLDRLKKCNINWVTDRAIAAPDVYVNFYRKGKTKTIEYTVVDASGNTIVEKQSFSWQKPDEAGVALAYRLFNIGGKSAEAEETETKDTKAGKENS</sequence>
<gene>
    <name evidence="2" type="ORF">DN068_14285</name>
</gene>
<organism evidence="2 3">
    <name type="scientific">Taibaiella soli</name>
    <dbReference type="NCBI Taxonomy" id="1649169"/>
    <lineage>
        <taxon>Bacteria</taxon>
        <taxon>Pseudomonadati</taxon>
        <taxon>Bacteroidota</taxon>
        <taxon>Chitinophagia</taxon>
        <taxon>Chitinophagales</taxon>
        <taxon>Chitinophagaceae</taxon>
        <taxon>Taibaiella</taxon>
    </lineage>
</organism>
<dbReference type="AlphaFoldDB" id="A0A2W2A9Z0"/>
<keyword evidence="3" id="KW-1185">Reference proteome</keyword>
<dbReference type="InterPro" id="IPR011990">
    <property type="entry name" value="TPR-like_helical_dom_sf"/>
</dbReference>
<evidence type="ECO:0000313" key="3">
    <source>
        <dbReference type="Proteomes" id="UP000248745"/>
    </source>
</evidence>